<comment type="caution">
    <text evidence="2">The sequence shown here is derived from an EMBL/GenBank/DDBJ whole genome shotgun (WGS) entry which is preliminary data.</text>
</comment>
<evidence type="ECO:0000259" key="1">
    <source>
        <dbReference type="Pfam" id="PF17667"/>
    </source>
</evidence>
<dbReference type="OrthoDB" id="5569250at2759"/>
<dbReference type="Pfam" id="PF17667">
    <property type="entry name" value="Pkinase_fungal"/>
    <property type="match status" value="1"/>
</dbReference>
<organism evidence="2 3">
    <name type="scientific">Pleurotus eryngii</name>
    <name type="common">Boletus of the steppes</name>
    <dbReference type="NCBI Taxonomy" id="5323"/>
    <lineage>
        <taxon>Eukaryota</taxon>
        <taxon>Fungi</taxon>
        <taxon>Dikarya</taxon>
        <taxon>Basidiomycota</taxon>
        <taxon>Agaricomycotina</taxon>
        <taxon>Agaricomycetes</taxon>
        <taxon>Agaricomycetidae</taxon>
        <taxon>Agaricales</taxon>
        <taxon>Pleurotineae</taxon>
        <taxon>Pleurotaceae</taxon>
        <taxon>Pleurotus</taxon>
    </lineage>
</organism>
<feature type="domain" description="Fungal-type protein kinase" evidence="1">
    <location>
        <begin position="1"/>
        <end position="58"/>
    </location>
</feature>
<dbReference type="Proteomes" id="UP000807025">
    <property type="component" value="Unassembled WGS sequence"/>
</dbReference>
<dbReference type="EMBL" id="MU154775">
    <property type="protein sequence ID" value="KAF9487471.1"/>
    <property type="molecule type" value="Genomic_DNA"/>
</dbReference>
<dbReference type="InterPro" id="IPR008266">
    <property type="entry name" value="Tyr_kinase_AS"/>
</dbReference>
<protein>
    <recommendedName>
        <fullName evidence="1">Fungal-type protein kinase domain-containing protein</fullName>
    </recommendedName>
</protein>
<keyword evidence="3" id="KW-1185">Reference proteome</keyword>
<dbReference type="GO" id="GO:0004672">
    <property type="term" value="F:protein kinase activity"/>
    <property type="evidence" value="ECO:0007669"/>
    <property type="project" value="InterPro"/>
</dbReference>
<evidence type="ECO:0000313" key="3">
    <source>
        <dbReference type="Proteomes" id="UP000807025"/>
    </source>
</evidence>
<reference evidence="2" key="1">
    <citation type="submission" date="2020-11" db="EMBL/GenBank/DDBJ databases">
        <authorList>
            <consortium name="DOE Joint Genome Institute"/>
            <person name="Ahrendt S."/>
            <person name="Riley R."/>
            <person name="Andreopoulos W."/>
            <person name="Labutti K."/>
            <person name="Pangilinan J."/>
            <person name="Ruiz-Duenas F.J."/>
            <person name="Barrasa J.M."/>
            <person name="Sanchez-Garcia M."/>
            <person name="Camarero S."/>
            <person name="Miyauchi S."/>
            <person name="Serrano A."/>
            <person name="Linde D."/>
            <person name="Babiker R."/>
            <person name="Drula E."/>
            <person name="Ayuso-Fernandez I."/>
            <person name="Pacheco R."/>
            <person name="Padilla G."/>
            <person name="Ferreira P."/>
            <person name="Barriuso J."/>
            <person name="Kellner H."/>
            <person name="Castanera R."/>
            <person name="Alfaro M."/>
            <person name="Ramirez L."/>
            <person name="Pisabarro A.G."/>
            <person name="Kuo A."/>
            <person name="Tritt A."/>
            <person name="Lipzen A."/>
            <person name="He G."/>
            <person name="Yan M."/>
            <person name="Ng V."/>
            <person name="Cullen D."/>
            <person name="Martin F."/>
            <person name="Rosso M.-N."/>
            <person name="Henrissat B."/>
            <person name="Hibbett D."/>
            <person name="Martinez A.T."/>
            <person name="Grigoriev I.V."/>
        </authorList>
    </citation>
    <scope>NUCLEOTIDE SEQUENCE</scope>
    <source>
        <strain evidence="2">ATCC 90797</strain>
    </source>
</reference>
<dbReference type="PROSITE" id="PS00109">
    <property type="entry name" value="PROTEIN_KINASE_TYR"/>
    <property type="match status" value="1"/>
</dbReference>
<sequence>MRTFGQPISKCATLLNFLKCMYDVLEAGRWAVLERNMIHHDISHGNIILIAEDFGGERKEEFKGKENRPIFVNELLNMYF</sequence>
<dbReference type="InterPro" id="IPR040976">
    <property type="entry name" value="Pkinase_fungal"/>
</dbReference>
<proteinExistence type="predicted"/>
<name>A0A9P5ZKH0_PLEER</name>
<dbReference type="AlphaFoldDB" id="A0A9P5ZKH0"/>
<accession>A0A9P5ZKH0</accession>
<gene>
    <name evidence="2" type="ORF">BDN71DRAFT_1594480</name>
</gene>
<evidence type="ECO:0000313" key="2">
    <source>
        <dbReference type="EMBL" id="KAF9487471.1"/>
    </source>
</evidence>